<gene>
    <name evidence="5" type="ORF">GGI15_000364</name>
</gene>
<dbReference type="GO" id="GO:0000981">
    <property type="term" value="F:DNA-binding transcription factor activity, RNA polymerase II-specific"/>
    <property type="evidence" value="ECO:0007669"/>
    <property type="project" value="TreeGrafter"/>
</dbReference>
<keyword evidence="1 2" id="KW-0371">Homeobox</keyword>
<evidence type="ECO:0000313" key="5">
    <source>
        <dbReference type="EMBL" id="KAJ2787856.1"/>
    </source>
</evidence>
<dbReference type="EMBL" id="JANBUM010000010">
    <property type="protein sequence ID" value="KAJ2787856.1"/>
    <property type="molecule type" value="Genomic_DNA"/>
</dbReference>
<feature type="domain" description="Homeobox" evidence="4">
    <location>
        <begin position="154"/>
        <end position="214"/>
    </location>
</feature>
<name>A0A9W8LNY4_9FUNG</name>
<dbReference type="InterPro" id="IPR009057">
    <property type="entry name" value="Homeodomain-like_sf"/>
</dbReference>
<sequence length="787" mass="84495">MDSLHPQLLGDIMWQTSQQQQQQPQQQQQQQLHRQPYFQLNPFAQTSQLGHLQKPSSSSVADSLFRSSSIDEHSIIAPNLLSDFLPVPMPVVSIAAPKNSPSLTVSIPQHNDTSSDRSESASDQQPLSAMDMDDSDNLFSGYGDEMGSSETNDDANNKRRHRLRPDQTRRLMEVFQKTAKPDSDARKILGKQLGMTPRTVQIWFQNRRAKIKRESNAANALRMPGLYSAGNLSNRGRMTYNRTPLSRRINGRVASEGFEHLRNSGGFDPYMTQDPTRGLPLQSPSQVSIPMDVPMHIAMQSMRGEHPASILGHSFFGHGAMGVPTHGSTPSSLCSRNANGSSPGMGHMMGSVAPIDMRGHMGIHAGDHAIAANPQNSVADSRPVAQNGAGTLPMQLNHPQGGPDIWSSRTDGFSANDGMSNGNTSLASKQALSLIDSQYQQHQIHSSNLSPLSPADVPSAEALLESRRRHLQDLMIINRTHAARSLRTSSLPGSHFGAAGNSPEAGDLSCEPLLFSELSHPGAQCARPLVTSSASPSGDIPRSSSGAYAASVSNLPAPQLYSSDGSVQMLQGFIANNGSADSAVHGAKRTDSNAPTGASLKQAENSTAESANDTQYQILKDLLLQYDTLESKIGSINTEQSNVFNFDPSYLSDALLSTTESVASTTAALKDGSDCISSTTVIPTHGFENADLINTACLPTAVCDSEKLAFDSDAFLVASVSSSKSPLSQSCEAIRKTPTPFHAPISDVNPDQMKQNTTTKHVAVVPAALAGQREYTIEQMSYSSIQF</sequence>
<dbReference type="PANTHER" id="PTHR46255">
    <property type="entry name" value="SHORT STATURE HOMEOBOX"/>
    <property type="match status" value="1"/>
</dbReference>
<feature type="compositionally biased region" description="Polar residues" evidence="3">
    <location>
        <begin position="602"/>
        <end position="611"/>
    </location>
</feature>
<keyword evidence="6" id="KW-1185">Reference proteome</keyword>
<dbReference type="Proteomes" id="UP001140172">
    <property type="component" value="Unassembled WGS sequence"/>
</dbReference>
<dbReference type="SUPFAM" id="SSF46689">
    <property type="entry name" value="Homeodomain-like"/>
    <property type="match status" value="1"/>
</dbReference>
<evidence type="ECO:0000259" key="4">
    <source>
        <dbReference type="PROSITE" id="PS50071"/>
    </source>
</evidence>
<accession>A0A9W8LNY4</accession>
<dbReference type="PANTHER" id="PTHR46255:SF3">
    <property type="entry name" value="HOMEOBOX DOMAIN-CONTAINING PROTEIN"/>
    <property type="match status" value="1"/>
</dbReference>
<dbReference type="Pfam" id="PF00046">
    <property type="entry name" value="Homeodomain"/>
    <property type="match status" value="1"/>
</dbReference>
<reference evidence="5" key="1">
    <citation type="submission" date="2022-07" db="EMBL/GenBank/DDBJ databases">
        <title>Phylogenomic reconstructions and comparative analyses of Kickxellomycotina fungi.</title>
        <authorList>
            <person name="Reynolds N.K."/>
            <person name="Stajich J.E."/>
            <person name="Barry K."/>
            <person name="Grigoriev I.V."/>
            <person name="Crous P."/>
            <person name="Smith M.E."/>
        </authorList>
    </citation>
    <scope>NUCLEOTIDE SEQUENCE</scope>
    <source>
        <strain evidence="5">BCRC 34489</strain>
    </source>
</reference>
<feature type="compositionally biased region" description="Polar residues" evidence="3">
    <location>
        <begin position="530"/>
        <end position="547"/>
    </location>
</feature>
<evidence type="ECO:0000256" key="1">
    <source>
        <dbReference type="PROSITE-ProRule" id="PRU00108"/>
    </source>
</evidence>
<comment type="subcellular location">
    <subcellularLocation>
        <location evidence="1 2">Nucleus</location>
    </subcellularLocation>
</comment>
<proteinExistence type="predicted"/>
<feature type="region of interest" description="Disordered" evidence="3">
    <location>
        <begin position="378"/>
        <end position="404"/>
    </location>
</feature>
<feature type="compositionally biased region" description="Low complexity" evidence="3">
    <location>
        <begin position="18"/>
        <end position="31"/>
    </location>
</feature>
<keyword evidence="1 2" id="KW-0238">DNA-binding</keyword>
<evidence type="ECO:0000256" key="3">
    <source>
        <dbReference type="SAM" id="MobiDB-lite"/>
    </source>
</evidence>
<feature type="compositionally biased region" description="Polar residues" evidence="3">
    <location>
        <begin position="99"/>
        <end position="112"/>
    </location>
</feature>
<dbReference type="SMART" id="SM00389">
    <property type="entry name" value="HOX"/>
    <property type="match status" value="1"/>
</dbReference>
<dbReference type="AlphaFoldDB" id="A0A9W8LNY4"/>
<dbReference type="PROSITE" id="PS50071">
    <property type="entry name" value="HOMEOBOX_2"/>
    <property type="match status" value="1"/>
</dbReference>
<evidence type="ECO:0000256" key="2">
    <source>
        <dbReference type="RuleBase" id="RU000682"/>
    </source>
</evidence>
<keyword evidence="1 2" id="KW-0539">Nucleus</keyword>
<comment type="caution">
    <text evidence="5">The sequence shown here is derived from an EMBL/GenBank/DDBJ whole genome shotgun (WGS) entry which is preliminary data.</text>
</comment>
<dbReference type="GO" id="GO:0005634">
    <property type="term" value="C:nucleus"/>
    <property type="evidence" value="ECO:0007669"/>
    <property type="project" value="UniProtKB-SubCell"/>
</dbReference>
<dbReference type="InterPro" id="IPR001356">
    <property type="entry name" value="HD"/>
</dbReference>
<feature type="region of interest" description="Disordered" evidence="3">
    <location>
        <begin position="15"/>
        <end position="37"/>
    </location>
</feature>
<organism evidence="5 6">
    <name type="scientific">Coemansia interrupta</name>
    <dbReference type="NCBI Taxonomy" id="1126814"/>
    <lineage>
        <taxon>Eukaryota</taxon>
        <taxon>Fungi</taxon>
        <taxon>Fungi incertae sedis</taxon>
        <taxon>Zoopagomycota</taxon>
        <taxon>Kickxellomycotina</taxon>
        <taxon>Kickxellomycetes</taxon>
        <taxon>Kickxellales</taxon>
        <taxon>Kickxellaceae</taxon>
        <taxon>Coemansia</taxon>
    </lineage>
</organism>
<dbReference type="OrthoDB" id="6159439at2759"/>
<protein>
    <recommendedName>
        <fullName evidence="4">Homeobox domain-containing protein</fullName>
    </recommendedName>
</protein>
<feature type="region of interest" description="Disordered" evidence="3">
    <location>
        <begin position="528"/>
        <end position="547"/>
    </location>
</feature>
<feature type="region of interest" description="Disordered" evidence="3">
    <location>
        <begin position="581"/>
        <end position="611"/>
    </location>
</feature>
<dbReference type="GO" id="GO:1990837">
    <property type="term" value="F:sequence-specific double-stranded DNA binding"/>
    <property type="evidence" value="ECO:0007669"/>
    <property type="project" value="TreeGrafter"/>
</dbReference>
<feature type="region of interest" description="Disordered" evidence="3">
    <location>
        <begin position="99"/>
        <end position="167"/>
    </location>
</feature>
<dbReference type="CDD" id="cd00086">
    <property type="entry name" value="homeodomain"/>
    <property type="match status" value="1"/>
</dbReference>
<dbReference type="InterPro" id="IPR052631">
    <property type="entry name" value="Paired_homeobox_Bicoid"/>
</dbReference>
<dbReference type="Gene3D" id="1.10.10.60">
    <property type="entry name" value="Homeodomain-like"/>
    <property type="match status" value="1"/>
</dbReference>
<evidence type="ECO:0000313" key="6">
    <source>
        <dbReference type="Proteomes" id="UP001140172"/>
    </source>
</evidence>
<feature type="DNA-binding region" description="Homeobox" evidence="1">
    <location>
        <begin position="156"/>
        <end position="215"/>
    </location>
</feature>